<dbReference type="InterPro" id="IPR054722">
    <property type="entry name" value="PolX-like_BBD"/>
</dbReference>
<gene>
    <name evidence="4" type="ORF">Tci_673554</name>
</gene>
<evidence type="ECO:0000313" key="4">
    <source>
        <dbReference type="EMBL" id="GFB01583.1"/>
    </source>
</evidence>
<feature type="compositionally biased region" description="Basic residues" evidence="1">
    <location>
        <begin position="26"/>
        <end position="43"/>
    </location>
</feature>
<evidence type="ECO:0000259" key="2">
    <source>
        <dbReference type="Pfam" id="PF13976"/>
    </source>
</evidence>
<feature type="domain" description="Retrovirus-related Pol polyprotein from transposon TNT 1-94-like beta-barrel" evidence="3">
    <location>
        <begin position="107"/>
        <end position="167"/>
    </location>
</feature>
<feature type="compositionally biased region" description="Acidic residues" evidence="1">
    <location>
        <begin position="353"/>
        <end position="368"/>
    </location>
</feature>
<evidence type="ECO:0000259" key="3">
    <source>
        <dbReference type="Pfam" id="PF22936"/>
    </source>
</evidence>
<name>A0A699KN32_TANCI</name>
<dbReference type="InterPro" id="IPR025724">
    <property type="entry name" value="GAG-pre-integrase_dom"/>
</dbReference>
<sequence length="385" mass="43369">TLNSKEIKKRSKAKGDDGEELYVRGRTGRRNSRQSRKKSISKSRGGRLKCYIFQSNDHLKRNCPKKNRKKSIGYVKKDEQPSSCGSTYDDSEVMMVMSAQAQALLDWIIDSGCSYHMTPRIFFDFLECDGSSIQLGDNRECNIRGTGTVRIQLRDGSSFVLHNVRVVLSGTRRDKCVYSLDGHAMAGGLNASVEENDSLAQVWHKRLGHMSEARLQLVDNQTGRTVKKTKTDNGLEFCNREFKQLCIESWIARHLTVGDVAREWGSRTSPSRAIEKKTPMKMWLGHPSDYEMLSIFGCVAYPHDKQVTSTNVAFNESVMYKDTLKNSGAGDKSVEELQVKVALQRLNNHTPEEDQTDPEDSDDEDAGDQCDTPKFTTQQNTTLGC</sequence>
<evidence type="ECO:0000256" key="1">
    <source>
        <dbReference type="SAM" id="MobiDB-lite"/>
    </source>
</evidence>
<dbReference type="Pfam" id="PF13976">
    <property type="entry name" value="gag_pre-integrs"/>
    <property type="match status" value="1"/>
</dbReference>
<feature type="region of interest" description="Disordered" evidence="1">
    <location>
        <begin position="1"/>
        <end position="43"/>
    </location>
</feature>
<accession>A0A699KN32</accession>
<reference evidence="4" key="1">
    <citation type="journal article" date="2019" name="Sci. Rep.">
        <title>Draft genome of Tanacetum cinerariifolium, the natural source of mosquito coil.</title>
        <authorList>
            <person name="Yamashiro T."/>
            <person name="Shiraishi A."/>
            <person name="Satake H."/>
            <person name="Nakayama K."/>
        </authorList>
    </citation>
    <scope>NUCLEOTIDE SEQUENCE</scope>
</reference>
<organism evidence="4">
    <name type="scientific">Tanacetum cinerariifolium</name>
    <name type="common">Dalmatian daisy</name>
    <name type="synonym">Chrysanthemum cinerariifolium</name>
    <dbReference type="NCBI Taxonomy" id="118510"/>
    <lineage>
        <taxon>Eukaryota</taxon>
        <taxon>Viridiplantae</taxon>
        <taxon>Streptophyta</taxon>
        <taxon>Embryophyta</taxon>
        <taxon>Tracheophyta</taxon>
        <taxon>Spermatophyta</taxon>
        <taxon>Magnoliopsida</taxon>
        <taxon>eudicotyledons</taxon>
        <taxon>Gunneridae</taxon>
        <taxon>Pentapetalae</taxon>
        <taxon>asterids</taxon>
        <taxon>campanulids</taxon>
        <taxon>Asterales</taxon>
        <taxon>Asteraceae</taxon>
        <taxon>Asteroideae</taxon>
        <taxon>Anthemideae</taxon>
        <taxon>Anthemidinae</taxon>
        <taxon>Tanacetum</taxon>
    </lineage>
</organism>
<evidence type="ECO:0008006" key="5">
    <source>
        <dbReference type="Google" id="ProtNLM"/>
    </source>
</evidence>
<dbReference type="Pfam" id="PF22936">
    <property type="entry name" value="Pol_BBD"/>
    <property type="match status" value="1"/>
</dbReference>
<dbReference type="EMBL" id="BKCJ010534038">
    <property type="protein sequence ID" value="GFB01583.1"/>
    <property type="molecule type" value="Genomic_DNA"/>
</dbReference>
<comment type="caution">
    <text evidence="4">The sequence shown here is derived from an EMBL/GenBank/DDBJ whole genome shotgun (WGS) entry which is preliminary data.</text>
</comment>
<dbReference type="SUPFAM" id="SSF53098">
    <property type="entry name" value="Ribonuclease H-like"/>
    <property type="match status" value="1"/>
</dbReference>
<feature type="compositionally biased region" description="Polar residues" evidence="1">
    <location>
        <begin position="374"/>
        <end position="385"/>
    </location>
</feature>
<proteinExistence type="predicted"/>
<feature type="region of interest" description="Disordered" evidence="1">
    <location>
        <begin position="344"/>
        <end position="385"/>
    </location>
</feature>
<dbReference type="AlphaFoldDB" id="A0A699KN32"/>
<protein>
    <recommendedName>
        <fullName evidence="5">GAG-pre-integrase domain-containing protein</fullName>
    </recommendedName>
</protein>
<feature type="domain" description="GAG-pre-integrase" evidence="2">
    <location>
        <begin position="177"/>
        <end position="220"/>
    </location>
</feature>
<dbReference type="InterPro" id="IPR012337">
    <property type="entry name" value="RNaseH-like_sf"/>
</dbReference>
<feature type="non-terminal residue" evidence="4">
    <location>
        <position position="1"/>
    </location>
</feature>